<dbReference type="PROSITE" id="PS51740">
    <property type="entry name" value="SPOVT_ABRB"/>
    <property type="match status" value="1"/>
</dbReference>
<dbReference type="NCBIfam" id="TIGR01439">
    <property type="entry name" value="lp_hng_hel_AbrB"/>
    <property type="match status" value="1"/>
</dbReference>
<dbReference type="Pfam" id="PF04014">
    <property type="entry name" value="MazE_antitoxin"/>
    <property type="match status" value="1"/>
</dbReference>
<dbReference type="EMBL" id="BAABFL010000308">
    <property type="protein sequence ID" value="GAA4649791.1"/>
    <property type="molecule type" value="Genomic_DNA"/>
</dbReference>
<protein>
    <recommendedName>
        <fullName evidence="2">SpoVT-AbrB domain-containing protein</fullName>
    </recommendedName>
</protein>
<gene>
    <name evidence="3" type="ORF">GCM10023116_20720</name>
</gene>
<proteinExistence type="predicted"/>
<dbReference type="SUPFAM" id="SSF89447">
    <property type="entry name" value="AbrB/MazE/MraZ-like"/>
    <property type="match status" value="1"/>
</dbReference>
<organism evidence="3 4">
    <name type="scientific">Kistimonas scapharcae</name>
    <dbReference type="NCBI Taxonomy" id="1036133"/>
    <lineage>
        <taxon>Bacteria</taxon>
        <taxon>Pseudomonadati</taxon>
        <taxon>Pseudomonadota</taxon>
        <taxon>Gammaproteobacteria</taxon>
        <taxon>Oceanospirillales</taxon>
        <taxon>Endozoicomonadaceae</taxon>
        <taxon>Kistimonas</taxon>
    </lineage>
</organism>
<dbReference type="InterPro" id="IPR037914">
    <property type="entry name" value="SpoVT-AbrB_sf"/>
</dbReference>
<name>A0ABP8V3H1_9GAMM</name>
<dbReference type="SMART" id="SM00966">
    <property type="entry name" value="SpoVT_AbrB"/>
    <property type="match status" value="1"/>
</dbReference>
<dbReference type="RefSeq" id="WP_345195790.1">
    <property type="nucleotide sequence ID" value="NZ_BAABFL010000308.1"/>
</dbReference>
<comment type="caution">
    <text evidence="3">The sequence shown here is derived from an EMBL/GenBank/DDBJ whole genome shotgun (WGS) entry which is preliminary data.</text>
</comment>
<dbReference type="Proteomes" id="UP001500604">
    <property type="component" value="Unassembled WGS sequence"/>
</dbReference>
<evidence type="ECO:0000256" key="1">
    <source>
        <dbReference type="PROSITE-ProRule" id="PRU01076"/>
    </source>
</evidence>
<keyword evidence="1" id="KW-0238">DNA-binding</keyword>
<accession>A0ABP8V3H1</accession>
<evidence type="ECO:0000313" key="4">
    <source>
        <dbReference type="Proteomes" id="UP001500604"/>
    </source>
</evidence>
<evidence type="ECO:0000259" key="2">
    <source>
        <dbReference type="PROSITE" id="PS51740"/>
    </source>
</evidence>
<reference evidence="4" key="1">
    <citation type="journal article" date="2019" name="Int. J. Syst. Evol. Microbiol.">
        <title>The Global Catalogue of Microorganisms (GCM) 10K type strain sequencing project: providing services to taxonomists for standard genome sequencing and annotation.</title>
        <authorList>
            <consortium name="The Broad Institute Genomics Platform"/>
            <consortium name="The Broad Institute Genome Sequencing Center for Infectious Disease"/>
            <person name="Wu L."/>
            <person name="Ma J."/>
        </authorList>
    </citation>
    <scope>NUCLEOTIDE SEQUENCE [LARGE SCALE GENOMIC DNA]</scope>
    <source>
        <strain evidence="4">JCM 17805</strain>
    </source>
</reference>
<sequence length="74" mass="8243">MKVTTQGQVTIPAHIRKSLGILPGDSVTFVENDRGEIVLKRTIQDQQDPIEIVAHRFKLSMSSDELIALLREAS</sequence>
<keyword evidence="4" id="KW-1185">Reference proteome</keyword>
<evidence type="ECO:0000313" key="3">
    <source>
        <dbReference type="EMBL" id="GAA4649791.1"/>
    </source>
</evidence>
<dbReference type="Gene3D" id="2.10.260.10">
    <property type="match status" value="1"/>
</dbReference>
<feature type="domain" description="SpoVT-AbrB" evidence="2">
    <location>
        <begin position="1"/>
        <end position="44"/>
    </location>
</feature>
<dbReference type="InterPro" id="IPR007159">
    <property type="entry name" value="SpoVT-AbrB_dom"/>
</dbReference>